<organism evidence="2 3">
    <name type="scientific">Pectinatus brassicae</name>
    <dbReference type="NCBI Taxonomy" id="862415"/>
    <lineage>
        <taxon>Bacteria</taxon>
        <taxon>Bacillati</taxon>
        <taxon>Bacillota</taxon>
        <taxon>Negativicutes</taxon>
        <taxon>Selenomonadales</taxon>
        <taxon>Selenomonadaceae</taxon>
        <taxon>Pectinatus</taxon>
    </lineage>
</organism>
<evidence type="ECO:0000313" key="3">
    <source>
        <dbReference type="Proteomes" id="UP000559117"/>
    </source>
</evidence>
<keyword evidence="3" id="KW-1185">Reference proteome</keyword>
<dbReference type="EMBL" id="JACHFH010000058">
    <property type="protein sequence ID" value="MBB5337550.1"/>
    <property type="molecule type" value="Genomic_DNA"/>
</dbReference>
<dbReference type="InterPro" id="IPR053188">
    <property type="entry name" value="FkbM_Methyltransferase"/>
</dbReference>
<dbReference type="Proteomes" id="UP000559117">
    <property type="component" value="Unassembled WGS sequence"/>
</dbReference>
<dbReference type="PANTHER" id="PTHR36973:SF4">
    <property type="entry name" value="NODULATION PROTEIN"/>
    <property type="match status" value="1"/>
</dbReference>
<accession>A0A840UMW5</accession>
<dbReference type="SUPFAM" id="SSF53335">
    <property type="entry name" value="S-adenosyl-L-methionine-dependent methyltransferases"/>
    <property type="match status" value="1"/>
</dbReference>
<comment type="caution">
    <text evidence="2">The sequence shown here is derived from an EMBL/GenBank/DDBJ whole genome shotgun (WGS) entry which is preliminary data.</text>
</comment>
<dbReference type="InterPro" id="IPR006342">
    <property type="entry name" value="FkbM_mtfrase"/>
</dbReference>
<dbReference type="RefSeq" id="WP_183863445.1">
    <property type="nucleotide sequence ID" value="NZ_JACHFH010000058.1"/>
</dbReference>
<dbReference type="GO" id="GO:0008171">
    <property type="term" value="F:O-methyltransferase activity"/>
    <property type="evidence" value="ECO:0007669"/>
    <property type="project" value="TreeGrafter"/>
</dbReference>
<sequence>MGKFINFVKTIYTDNYDIKLRYAIMSGREIVLFDFSADFNNVVATMNLLQEHNIIIKRIIFPDELFEHVVKKIYIGDKLGIICNKLSEVKNIYGERYPVVLFNQTGIIDNIWYNYFRKVFGEDYNMIFALNNIMSVKPCLDRFFQNLDKIYQVYSLFDEKSKEIYLSVLKSYISLDITDRIFDEGAQYFLDGYTVTDNDIVIDAGAFDGRTAWDFFSAMRKSGKVYSFEMNEDNLKKIDDFLGNAEKNIVIENMGLGKIDEEVSYLPRGAATTYRNSTNDHDTKKAVITTLDSYSANNKLEKIDFIKMDIEGAELDALKGAKDSIQKWKPKMAICLYHIFEDLWEIPLYIKELNSQYKFAFRQYACYGKTNDDWPMLYRQLNDIYGEKGIIYSMGEFVLYCR</sequence>
<keyword evidence="2" id="KW-0808">Transferase</keyword>
<name>A0A840UMW5_9FIRM</name>
<evidence type="ECO:0000313" key="2">
    <source>
        <dbReference type="EMBL" id="MBB5337550.1"/>
    </source>
</evidence>
<dbReference type="Gene3D" id="3.40.50.150">
    <property type="entry name" value="Vaccinia Virus protein VP39"/>
    <property type="match status" value="1"/>
</dbReference>
<reference evidence="2 3" key="1">
    <citation type="submission" date="2020-08" db="EMBL/GenBank/DDBJ databases">
        <title>Genomic Encyclopedia of Type Strains, Phase IV (KMG-IV): sequencing the most valuable type-strain genomes for metagenomic binning, comparative biology and taxonomic classification.</title>
        <authorList>
            <person name="Goeker M."/>
        </authorList>
    </citation>
    <scope>NUCLEOTIDE SEQUENCE [LARGE SCALE GENOMIC DNA]</scope>
    <source>
        <strain evidence="2 3">DSM 24661</strain>
    </source>
</reference>
<dbReference type="PANTHER" id="PTHR36973">
    <property type="entry name" value="SLL1456 PROTEIN-RELATED"/>
    <property type="match status" value="1"/>
</dbReference>
<dbReference type="GO" id="GO:0032259">
    <property type="term" value="P:methylation"/>
    <property type="evidence" value="ECO:0007669"/>
    <property type="project" value="UniProtKB-KW"/>
</dbReference>
<evidence type="ECO:0000259" key="1">
    <source>
        <dbReference type="Pfam" id="PF05050"/>
    </source>
</evidence>
<keyword evidence="2" id="KW-0489">Methyltransferase</keyword>
<dbReference type="AlphaFoldDB" id="A0A840UMW5"/>
<proteinExistence type="predicted"/>
<feature type="domain" description="Methyltransferase FkbM" evidence="1">
    <location>
        <begin position="203"/>
        <end position="352"/>
    </location>
</feature>
<protein>
    <submittedName>
        <fullName evidence="2">FkbM family methyltransferase</fullName>
    </submittedName>
</protein>
<dbReference type="Pfam" id="PF05050">
    <property type="entry name" value="Methyltransf_21"/>
    <property type="match status" value="1"/>
</dbReference>
<dbReference type="NCBIfam" id="TIGR01444">
    <property type="entry name" value="fkbM_fam"/>
    <property type="match status" value="1"/>
</dbReference>
<dbReference type="InterPro" id="IPR029063">
    <property type="entry name" value="SAM-dependent_MTases_sf"/>
</dbReference>
<gene>
    <name evidence="2" type="ORF">HNR32_002712</name>
</gene>